<dbReference type="RefSeq" id="WP_012899042.1">
    <property type="nucleotide sequence ID" value="NC_013665.1"/>
</dbReference>
<evidence type="ECO:0000313" key="2">
    <source>
        <dbReference type="EMBL" id="BAI60362.1"/>
    </source>
</evidence>
<dbReference type="GeneID" id="8680420"/>
<evidence type="ECO:0000256" key="1">
    <source>
        <dbReference type="SAM" id="MobiDB-lite"/>
    </source>
</evidence>
<dbReference type="eggNOG" id="arCOG11675">
    <property type="taxonomic scope" value="Archaea"/>
</dbReference>
<keyword evidence="3" id="KW-1185">Reference proteome</keyword>
<accession>D1YV90</accession>
<feature type="region of interest" description="Disordered" evidence="1">
    <location>
        <begin position="1"/>
        <end position="20"/>
    </location>
</feature>
<feature type="compositionally biased region" description="Basic and acidic residues" evidence="1">
    <location>
        <begin position="105"/>
        <end position="118"/>
    </location>
</feature>
<sequence length="118" mass="13499">MAGVGRMSDFGKPEFTDDDIENRLDTVDPFVDENLTYRENVQRLVSCGLSEDKAAKCVDMIIIRRNKDRARREDILREQSEYRKELGDLKTCKSDDESCVPTGPGDEKKSARAEKRQP</sequence>
<dbReference type="InParanoid" id="D1YV90"/>
<gene>
    <name evidence="2" type="ordered locus">MCP_0290</name>
</gene>
<feature type="compositionally biased region" description="Basic and acidic residues" evidence="1">
    <location>
        <begin position="9"/>
        <end position="20"/>
    </location>
</feature>
<dbReference type="Proteomes" id="UP000001882">
    <property type="component" value="Chromosome"/>
</dbReference>
<reference evidence="3" key="3">
    <citation type="journal article" date="2011" name="PLoS ONE">
        <title>Genome sequence of a mesophilic hydrogenotrophic methanogen Methanocella paludicola, the first cultivated representative of the order Methanocellales.</title>
        <authorList>
            <person name="Sakai S."/>
            <person name="Takaki Y."/>
            <person name="Shimamura S."/>
            <person name="Sekine M."/>
            <person name="Tajima T."/>
            <person name="Kosugi H."/>
            <person name="Ichikawa N."/>
            <person name="Tasumi E."/>
            <person name="Hiraki A.T."/>
            <person name="Shimizu A."/>
            <person name="Kato Y."/>
            <person name="Nishiko R."/>
            <person name="Mori K."/>
            <person name="Fujita N."/>
            <person name="Imachi H."/>
            <person name="Takai K."/>
        </authorList>
    </citation>
    <scope>NUCLEOTIDE SEQUENCE [LARGE SCALE GENOMIC DNA]</scope>
    <source>
        <strain evidence="3">DSM 17711 / JCM 13418 / NBRC 101707 / SANAE</strain>
    </source>
</reference>
<feature type="region of interest" description="Disordered" evidence="1">
    <location>
        <begin position="92"/>
        <end position="118"/>
    </location>
</feature>
<dbReference type="STRING" id="304371.MCP_0290"/>
<dbReference type="EMBL" id="AP011532">
    <property type="protein sequence ID" value="BAI60362.1"/>
    <property type="molecule type" value="Genomic_DNA"/>
</dbReference>
<organism evidence="2 3">
    <name type="scientific">Methanocella paludicola (strain DSM 17711 / JCM 13418 / NBRC 101707 / SANAE)</name>
    <dbReference type="NCBI Taxonomy" id="304371"/>
    <lineage>
        <taxon>Archaea</taxon>
        <taxon>Methanobacteriati</taxon>
        <taxon>Methanobacteriota</taxon>
        <taxon>Stenosarchaea group</taxon>
        <taxon>Methanomicrobia</taxon>
        <taxon>Methanocellales</taxon>
        <taxon>Methanocellaceae</taxon>
        <taxon>Methanocella</taxon>
    </lineage>
</organism>
<dbReference type="AlphaFoldDB" id="D1YV90"/>
<proteinExistence type="predicted"/>
<evidence type="ECO:0000313" key="3">
    <source>
        <dbReference type="Proteomes" id="UP000001882"/>
    </source>
</evidence>
<reference evidence="2 3" key="1">
    <citation type="journal article" date="2007" name="Appl. Environ. Microbiol.">
        <title>Isolation of key methanogens for global methane emission from rice paddy fields: a novel isolate affiliated with the clone cluster rice cluster I.</title>
        <authorList>
            <person name="Sakai S."/>
            <person name="Imachi H."/>
            <person name="Sekiguchi Y."/>
            <person name="Ohashi A."/>
            <person name="Harada H."/>
            <person name="Kamagata Y."/>
        </authorList>
    </citation>
    <scope>NUCLEOTIDE SEQUENCE [LARGE SCALE GENOMIC DNA]</scope>
    <source>
        <strain evidence="3">DSM 17711 / JCM 13418 / NBRC 101707 / SANAE</strain>
    </source>
</reference>
<dbReference type="OrthoDB" id="146821at2157"/>
<dbReference type="KEGG" id="mpd:MCP_0290"/>
<name>D1YV90_METPS</name>
<protein>
    <submittedName>
        <fullName evidence="2">Uncharacterized protein</fullName>
    </submittedName>
</protein>
<reference evidence="2 3" key="2">
    <citation type="journal article" date="2008" name="Int. J. Syst. Evol. Microbiol.">
        <title>Methanocella paludicola gen. nov., sp. nov., a methane-producing archaeon, the first isolate of the lineage 'Rice Cluster I', and proposal of the new archaeal order Methanocellales ord. nov.</title>
        <authorList>
            <person name="Sakai S."/>
            <person name="Imachi H."/>
            <person name="Hanada S."/>
            <person name="Ohashi A."/>
            <person name="Harada H."/>
            <person name="Kamagata Y."/>
        </authorList>
    </citation>
    <scope>NUCLEOTIDE SEQUENCE [LARGE SCALE GENOMIC DNA]</scope>
    <source>
        <strain evidence="3">DSM 17711 / JCM 13418 / NBRC 101707 / SANAE</strain>
    </source>
</reference>